<feature type="transmembrane region" description="Helical" evidence="6">
    <location>
        <begin position="402"/>
        <end position="429"/>
    </location>
</feature>
<evidence type="ECO:0000256" key="1">
    <source>
        <dbReference type="ARBA" id="ARBA00004141"/>
    </source>
</evidence>
<dbReference type="OrthoDB" id="2985014at2759"/>
<proteinExistence type="predicted"/>
<sequence length="513" mass="56431">MIRRASPHSVHLSLHPITLKPNRQTFSWHSYLFVDLVCHSNIYQSLDVSRSFAMEKEASIEIQQKESVVIGSGGSMKEEAPAAPYFDPVAEKKLRRKIDLCTVPPVALLFLLCFIDRANIGNARLAGFEADLGLQGQDYNLILSMFYISYAVSEIPCVLLCKYMGPGWFLPLTTLLFGAVTIGTGFCHTKGQMLAVPGLPPGSLHRHDPLAGAFGGLLASGILTLDSFGSLTRWRMIFAIEGIITCVVAVILLVLLTDRPETARWLSEDEKKLAISRVMSERVGQEEVVDKMSWAKLKSGVSNPITLLSAFIFCMGNITVLGTSFFLPTIIRTIYPGRTVVQQQLLTVPPYIVGGVLLLAVSYLSSKLNTRQIMLTASAPTVVAGYAILLSSTNPSVRYAAIFLTTSCAFFNGSLCAAQVSANTVLGWIPRRSHRHLDVPPWDGPMYPIGNGLNLAVASTIGISSLLGLFWMNADNKKRDQKTPAEKEELLAGMSRQEISDLDWRHPDFRWRP</sequence>
<dbReference type="PANTHER" id="PTHR43791:SF48">
    <property type="entry name" value="TRANSPORTER, PUTATIVE (AFU_ORTHOLOGUE AFUA_4G01000)-RELATED"/>
    <property type="match status" value="1"/>
</dbReference>
<feature type="transmembrane region" description="Helical" evidence="6">
    <location>
        <begin position="237"/>
        <end position="256"/>
    </location>
</feature>
<dbReference type="EMBL" id="CALLCH030000004">
    <property type="protein sequence ID" value="CAI4212296.1"/>
    <property type="molecule type" value="Genomic_DNA"/>
</dbReference>
<dbReference type="SUPFAM" id="SSF103473">
    <property type="entry name" value="MFS general substrate transporter"/>
    <property type="match status" value="1"/>
</dbReference>
<feature type="transmembrane region" description="Helical" evidence="6">
    <location>
        <begin position="100"/>
        <end position="120"/>
    </location>
</feature>
<dbReference type="Gene3D" id="1.20.1250.20">
    <property type="entry name" value="MFS general substrate transporter like domains"/>
    <property type="match status" value="2"/>
</dbReference>
<evidence type="ECO:0000256" key="4">
    <source>
        <dbReference type="ARBA" id="ARBA00022989"/>
    </source>
</evidence>
<accession>A0A9P1GYN6</accession>
<dbReference type="Proteomes" id="UP000838763">
    <property type="component" value="Unassembled WGS sequence"/>
</dbReference>
<name>A0A9P1GYN6_9PEZI</name>
<evidence type="ECO:0008006" key="9">
    <source>
        <dbReference type="Google" id="ProtNLM"/>
    </source>
</evidence>
<organism evidence="7 8">
    <name type="scientific">Parascedosporium putredinis</name>
    <dbReference type="NCBI Taxonomy" id="1442378"/>
    <lineage>
        <taxon>Eukaryota</taxon>
        <taxon>Fungi</taxon>
        <taxon>Dikarya</taxon>
        <taxon>Ascomycota</taxon>
        <taxon>Pezizomycotina</taxon>
        <taxon>Sordariomycetes</taxon>
        <taxon>Hypocreomycetidae</taxon>
        <taxon>Microascales</taxon>
        <taxon>Microascaceae</taxon>
        <taxon>Parascedosporium</taxon>
    </lineage>
</organism>
<reference evidence="7" key="1">
    <citation type="submission" date="2022-11" db="EMBL/GenBank/DDBJ databases">
        <authorList>
            <person name="Scott C."/>
            <person name="Bruce N."/>
        </authorList>
    </citation>
    <scope>NUCLEOTIDE SEQUENCE</scope>
</reference>
<keyword evidence="3 6" id="KW-0812">Transmembrane</keyword>
<comment type="caution">
    <text evidence="7">The sequence shown here is derived from an EMBL/GenBank/DDBJ whole genome shotgun (WGS) entry which is preliminary data.</text>
</comment>
<keyword evidence="8" id="KW-1185">Reference proteome</keyword>
<evidence type="ECO:0000256" key="6">
    <source>
        <dbReference type="SAM" id="Phobius"/>
    </source>
</evidence>
<keyword evidence="5 6" id="KW-0472">Membrane</keyword>
<feature type="transmembrane region" description="Helical" evidence="6">
    <location>
        <begin position="372"/>
        <end position="390"/>
    </location>
</feature>
<feature type="transmembrane region" description="Helical" evidence="6">
    <location>
        <begin position="209"/>
        <end position="225"/>
    </location>
</feature>
<feature type="transmembrane region" description="Helical" evidence="6">
    <location>
        <begin position="168"/>
        <end position="189"/>
    </location>
</feature>
<dbReference type="AlphaFoldDB" id="A0A9P1GYN6"/>
<evidence type="ECO:0000256" key="2">
    <source>
        <dbReference type="ARBA" id="ARBA00022448"/>
    </source>
</evidence>
<comment type="subcellular location">
    <subcellularLocation>
        <location evidence="1">Membrane</location>
        <topology evidence="1">Multi-pass membrane protein</topology>
    </subcellularLocation>
</comment>
<protein>
    <recommendedName>
        <fullName evidence="9">MFS transporter</fullName>
    </recommendedName>
</protein>
<gene>
    <name evidence="7" type="ORF">PPNO1_LOCUS2063</name>
</gene>
<dbReference type="InterPro" id="IPR011701">
    <property type="entry name" value="MFS"/>
</dbReference>
<feature type="transmembrane region" description="Helical" evidence="6">
    <location>
        <begin position="140"/>
        <end position="161"/>
    </location>
</feature>
<dbReference type="GO" id="GO:0022857">
    <property type="term" value="F:transmembrane transporter activity"/>
    <property type="evidence" value="ECO:0007669"/>
    <property type="project" value="InterPro"/>
</dbReference>
<feature type="transmembrane region" description="Helical" evidence="6">
    <location>
        <begin position="305"/>
        <end position="327"/>
    </location>
</feature>
<feature type="transmembrane region" description="Helical" evidence="6">
    <location>
        <begin position="348"/>
        <end position="366"/>
    </location>
</feature>
<dbReference type="InterPro" id="IPR036259">
    <property type="entry name" value="MFS_trans_sf"/>
</dbReference>
<feature type="transmembrane region" description="Helical" evidence="6">
    <location>
        <begin position="449"/>
        <end position="472"/>
    </location>
</feature>
<evidence type="ECO:0000313" key="7">
    <source>
        <dbReference type="EMBL" id="CAI4212296.1"/>
    </source>
</evidence>
<dbReference type="Pfam" id="PF07690">
    <property type="entry name" value="MFS_1"/>
    <property type="match status" value="1"/>
</dbReference>
<evidence type="ECO:0000256" key="5">
    <source>
        <dbReference type="ARBA" id="ARBA00023136"/>
    </source>
</evidence>
<dbReference type="GO" id="GO:0016020">
    <property type="term" value="C:membrane"/>
    <property type="evidence" value="ECO:0007669"/>
    <property type="project" value="UniProtKB-SubCell"/>
</dbReference>
<evidence type="ECO:0000256" key="3">
    <source>
        <dbReference type="ARBA" id="ARBA00022692"/>
    </source>
</evidence>
<keyword evidence="2" id="KW-0813">Transport</keyword>
<evidence type="ECO:0000313" key="8">
    <source>
        <dbReference type="Proteomes" id="UP000838763"/>
    </source>
</evidence>
<dbReference type="PANTHER" id="PTHR43791">
    <property type="entry name" value="PERMEASE-RELATED"/>
    <property type="match status" value="1"/>
</dbReference>
<keyword evidence="4 6" id="KW-1133">Transmembrane helix</keyword>